<evidence type="ECO:0000313" key="2">
    <source>
        <dbReference type="EMBL" id="MBC2619010.1"/>
    </source>
</evidence>
<feature type="transmembrane region" description="Helical" evidence="1">
    <location>
        <begin position="12"/>
        <end position="31"/>
    </location>
</feature>
<proteinExistence type="predicted"/>
<reference evidence="2 3" key="1">
    <citation type="submission" date="2020-08" db="EMBL/GenBank/DDBJ databases">
        <title>Emergence and comparative genomics analysis of Citrobacter in Fennec fox imported from North Africa to China.</title>
        <authorList>
            <person name="Zheng B."/>
        </authorList>
    </citation>
    <scope>NUCLEOTIDE SEQUENCE [LARGE SCALE GENOMIC DNA]</scope>
    <source>
        <strain evidence="2 3">FF141</strain>
    </source>
</reference>
<keyword evidence="1" id="KW-0812">Transmembrane</keyword>
<accession>A0A7X1EHM6</accession>
<dbReference type="RefSeq" id="WP_185655701.1">
    <property type="nucleotide sequence ID" value="NZ_JACLAG010000001.1"/>
</dbReference>
<name>A0A7X1EHM6_9ENTR</name>
<organism evidence="2 3">
    <name type="scientific">Citrobacter cronae</name>
    <dbReference type="NCBI Taxonomy" id="1748967"/>
    <lineage>
        <taxon>Bacteria</taxon>
        <taxon>Pseudomonadati</taxon>
        <taxon>Pseudomonadota</taxon>
        <taxon>Gammaproteobacteria</taxon>
        <taxon>Enterobacterales</taxon>
        <taxon>Enterobacteriaceae</taxon>
        <taxon>Citrobacter</taxon>
        <taxon>Citrobacter freundii complex</taxon>
    </lineage>
</organism>
<evidence type="ECO:0000313" key="3">
    <source>
        <dbReference type="Proteomes" id="UP000548504"/>
    </source>
</evidence>
<dbReference type="AlphaFoldDB" id="A0A7X1EHM6"/>
<keyword evidence="1" id="KW-1133">Transmembrane helix</keyword>
<evidence type="ECO:0000256" key="1">
    <source>
        <dbReference type="SAM" id="Phobius"/>
    </source>
</evidence>
<protein>
    <submittedName>
        <fullName evidence="2">Uncharacterized protein</fullName>
    </submittedName>
</protein>
<sequence length="189" mass="21215">MGEWFNDNASAIIAASAALSGAVIAAIFAFINNTQNIRAAKLQRSEQYDFEKWKANRQIYIEKGEEAIGLITSLLNAFLGVVNASTLDVVMTHEHGISDSVKNQLIDNKSGDNLNRLDTIIISYFPELIEHKSQMITYYHRGIYSYIESAMMKKEKSAVAIELLDIQEKLTESANLFKNKISEIISKHL</sequence>
<dbReference type="EMBL" id="JACLAG010000001">
    <property type="protein sequence ID" value="MBC2619010.1"/>
    <property type="molecule type" value="Genomic_DNA"/>
</dbReference>
<comment type="caution">
    <text evidence="2">The sequence shown here is derived from an EMBL/GenBank/DDBJ whole genome shotgun (WGS) entry which is preliminary data.</text>
</comment>
<dbReference type="Proteomes" id="UP000548504">
    <property type="component" value="Unassembled WGS sequence"/>
</dbReference>
<keyword evidence="1" id="KW-0472">Membrane</keyword>
<gene>
    <name evidence="2" type="ORF">H7I73_05090</name>
</gene>